<feature type="transmembrane region" description="Helical" evidence="1">
    <location>
        <begin position="7"/>
        <end position="25"/>
    </location>
</feature>
<dbReference type="EMBL" id="UGOL01000001">
    <property type="protein sequence ID" value="STX79384.1"/>
    <property type="molecule type" value="Genomic_DNA"/>
</dbReference>
<protein>
    <submittedName>
        <fullName evidence="3">Uncharacterized protein</fullName>
    </submittedName>
</protein>
<dbReference type="NCBIfam" id="NF045611">
    <property type="entry name" value="small_CydP"/>
    <property type="match status" value="1"/>
</dbReference>
<dbReference type="RefSeq" id="WP_011946310.1">
    <property type="nucleotide sequence ID" value="NZ_BAZA01000046.1"/>
</dbReference>
<dbReference type="OMA" id="ISLWIIC"/>
<keyword evidence="1" id="KW-0812">Transmembrane</keyword>
<evidence type="ECO:0000313" key="3">
    <source>
        <dbReference type="EMBL" id="STX79384.1"/>
    </source>
</evidence>
<proteinExistence type="predicted"/>
<gene>
    <name evidence="3" type="ORF">NCTC12000_01374</name>
    <name evidence="2" type="ORF">O6C86_06495</name>
</gene>
<organism evidence="3 4">
    <name type="scientific">Legionella pneumophila</name>
    <dbReference type="NCBI Taxonomy" id="446"/>
    <lineage>
        <taxon>Bacteria</taxon>
        <taxon>Pseudomonadati</taxon>
        <taxon>Pseudomonadota</taxon>
        <taxon>Gammaproteobacteria</taxon>
        <taxon>Legionellales</taxon>
        <taxon>Legionellaceae</taxon>
        <taxon>Legionella</taxon>
    </lineage>
</organism>
<dbReference type="EMBL" id="JAPXIC010000040">
    <property type="protein sequence ID" value="MCZ4718863.1"/>
    <property type="molecule type" value="Genomic_DNA"/>
</dbReference>
<reference evidence="2" key="2">
    <citation type="submission" date="2022-12" db="EMBL/GenBank/DDBJ databases">
        <title>Comparative genomics of Legionella pneumophila isolates from the West Bank and Germany support molecular epidemiology of Legionnaires disease.</title>
        <authorList>
            <person name="Zayed A.R."/>
            <person name="Bitar D.M."/>
            <person name="Steinert M."/>
            <person name="Lueck C."/>
            <person name="Brettar I."/>
            <person name="Hoefle M.G."/>
            <person name="Bunk B."/>
        </authorList>
    </citation>
    <scope>NUCLEOTIDE SEQUENCE</scope>
    <source>
        <strain evidence="2">H23</strain>
    </source>
</reference>
<name>A0A128UPL6_LEGPN</name>
<evidence type="ECO:0000256" key="1">
    <source>
        <dbReference type="SAM" id="Phobius"/>
    </source>
</evidence>
<dbReference type="AlphaFoldDB" id="A0A128UPL6"/>
<keyword evidence="1" id="KW-1133">Transmembrane helix</keyword>
<evidence type="ECO:0000313" key="4">
    <source>
        <dbReference type="Proteomes" id="UP000254631"/>
    </source>
</evidence>
<dbReference type="Proteomes" id="UP000254631">
    <property type="component" value="Unassembled WGS sequence"/>
</dbReference>
<sequence>MKPLTRDIVFTLSFKMILLVLLWYFCVRGMHPDLSSNKEWLLGKEEQTVLTPNNKR</sequence>
<keyword evidence="1" id="KW-0472">Membrane</keyword>
<accession>A0A128UPL6</accession>
<dbReference type="Proteomes" id="UP001071279">
    <property type="component" value="Unassembled WGS sequence"/>
</dbReference>
<reference evidence="3 4" key="1">
    <citation type="submission" date="2018-06" db="EMBL/GenBank/DDBJ databases">
        <authorList>
            <consortium name="Pathogen Informatics"/>
            <person name="Doyle S."/>
        </authorList>
    </citation>
    <scope>NUCLEOTIDE SEQUENCE [LARGE SCALE GENOMIC DNA]</scope>
    <source>
        <strain evidence="3 4">NCTC12000</strain>
    </source>
</reference>
<evidence type="ECO:0000313" key="2">
    <source>
        <dbReference type="EMBL" id="MCZ4718863.1"/>
    </source>
</evidence>
<dbReference type="InterPro" id="IPR054636">
    <property type="entry name" value="CydP"/>
</dbReference>